<feature type="signal peptide" evidence="10">
    <location>
        <begin position="1"/>
        <end position="19"/>
    </location>
</feature>
<reference evidence="13" key="2">
    <citation type="submission" date="2015-01" db="EMBL/GenBank/DDBJ databases">
        <title>Evolutionary Origins and Diversification of the Mycorrhizal Mutualists.</title>
        <authorList>
            <consortium name="DOE Joint Genome Institute"/>
            <consortium name="Mycorrhizal Genomics Consortium"/>
            <person name="Kohler A."/>
            <person name="Kuo A."/>
            <person name="Nagy L.G."/>
            <person name="Floudas D."/>
            <person name="Copeland A."/>
            <person name="Barry K.W."/>
            <person name="Cichocki N."/>
            <person name="Veneault-Fourrey C."/>
            <person name="LaButti K."/>
            <person name="Lindquist E.A."/>
            <person name="Lipzen A."/>
            <person name="Lundell T."/>
            <person name="Morin E."/>
            <person name="Murat C."/>
            <person name="Riley R."/>
            <person name="Ohm R."/>
            <person name="Sun H."/>
            <person name="Tunlid A."/>
            <person name="Henrissat B."/>
            <person name="Grigoriev I.V."/>
            <person name="Hibbett D.S."/>
            <person name="Martin F."/>
        </authorList>
    </citation>
    <scope>NUCLEOTIDE SEQUENCE [LARGE SCALE GENOMIC DNA]</scope>
    <source>
        <strain evidence="13">LaAM-08-1</strain>
    </source>
</reference>
<evidence type="ECO:0000256" key="10">
    <source>
        <dbReference type="SAM" id="SignalP"/>
    </source>
</evidence>
<dbReference type="PANTHER" id="PTHR47466">
    <property type="match status" value="1"/>
</dbReference>
<keyword evidence="13" id="KW-1185">Reference proteome</keyword>
<dbReference type="STRING" id="1095629.A0A0C9X3F3"/>
<reference evidence="12 13" key="1">
    <citation type="submission" date="2014-04" db="EMBL/GenBank/DDBJ databases">
        <authorList>
            <consortium name="DOE Joint Genome Institute"/>
            <person name="Kuo A."/>
            <person name="Kohler A."/>
            <person name="Nagy L.G."/>
            <person name="Floudas D."/>
            <person name="Copeland A."/>
            <person name="Barry K.W."/>
            <person name="Cichocki N."/>
            <person name="Veneault-Fourrey C."/>
            <person name="LaButti K."/>
            <person name="Lindquist E.A."/>
            <person name="Lipzen A."/>
            <person name="Lundell T."/>
            <person name="Morin E."/>
            <person name="Murat C."/>
            <person name="Sun H."/>
            <person name="Tunlid A."/>
            <person name="Henrissat B."/>
            <person name="Grigoriev I.V."/>
            <person name="Hibbett D.S."/>
            <person name="Martin F."/>
            <person name="Nordberg H.P."/>
            <person name="Cantor M.N."/>
            <person name="Hua S.X."/>
        </authorList>
    </citation>
    <scope>NUCLEOTIDE SEQUENCE [LARGE SCALE GENOMIC DNA]</scope>
    <source>
        <strain evidence="12 13">LaAM-08-1</strain>
    </source>
</reference>
<evidence type="ECO:0000256" key="2">
    <source>
        <dbReference type="ARBA" id="ARBA00022670"/>
    </source>
</evidence>
<proteinExistence type="inferred from homology"/>
<dbReference type="InterPro" id="IPR008754">
    <property type="entry name" value="Peptidase_M43"/>
</dbReference>
<dbReference type="MEROPS" id="M43.008"/>
<protein>
    <recommendedName>
        <fullName evidence="11">Peptidase M43 pregnancy-associated plasma-A domain-containing protein</fullName>
    </recommendedName>
</protein>
<dbReference type="GO" id="GO:0008237">
    <property type="term" value="F:metallopeptidase activity"/>
    <property type="evidence" value="ECO:0007669"/>
    <property type="project" value="UniProtKB-KW"/>
</dbReference>
<dbReference type="SUPFAM" id="SSF55486">
    <property type="entry name" value="Metalloproteases ('zincins'), catalytic domain"/>
    <property type="match status" value="1"/>
</dbReference>
<keyword evidence="8" id="KW-1015">Disulfide bond</keyword>
<keyword evidence="6" id="KW-0862">Zinc</keyword>
<dbReference type="GO" id="GO:0046872">
    <property type="term" value="F:metal ion binding"/>
    <property type="evidence" value="ECO:0007669"/>
    <property type="project" value="UniProtKB-KW"/>
</dbReference>
<evidence type="ECO:0000256" key="9">
    <source>
        <dbReference type="SAM" id="MobiDB-lite"/>
    </source>
</evidence>
<feature type="chain" id="PRO_5002205622" description="Peptidase M43 pregnancy-associated plasma-A domain-containing protein" evidence="10">
    <location>
        <begin position="20"/>
        <end position="395"/>
    </location>
</feature>
<sequence>MFTLRIFLVLVLWAAFVVGLPLRSRSADLIEGRGCATVVTMEERAYMEQALDSVRLFKRGLKNSKATAKVKPVKFDVYFHIIAANETYEGGWIPNYQIKAQVERLNTDFNTTGISFNYRNTSRILNADWFENVFPGSPQEQELKRAYRQGDSNTLNIYTAGFNRTNPSLGYGSMPSKYFKDPISDGVIVRYSTFPGGERKNYNLGRTTVHEVGHWFGLYHTFEGDGCDGVGDNVADTAPEASGAEGCPVGRNTCPGGPPDPIHNYMDYSFDSCMREFTKGQAVRMHEAIRAFRTPRNATTLASSSSSSSTPSATPTKGSSGKSPAKGTVSPVVSPPKSGTEAGAKKPVLEETYTPTTPKATPAALRKHSAGSVMPTASAPTPVSDDAAYEEGPES</sequence>
<feature type="domain" description="Peptidase M43 pregnancy-associated plasma-A" evidence="11">
    <location>
        <begin position="202"/>
        <end position="289"/>
    </location>
</feature>
<evidence type="ECO:0000256" key="8">
    <source>
        <dbReference type="ARBA" id="ARBA00023157"/>
    </source>
</evidence>
<gene>
    <name evidence="12" type="ORF">K443DRAFT_679880</name>
</gene>
<feature type="region of interest" description="Disordered" evidence="9">
    <location>
        <begin position="294"/>
        <end position="395"/>
    </location>
</feature>
<feature type="compositionally biased region" description="Low complexity" evidence="9">
    <location>
        <begin position="352"/>
        <end position="364"/>
    </location>
</feature>
<evidence type="ECO:0000256" key="4">
    <source>
        <dbReference type="ARBA" id="ARBA00022729"/>
    </source>
</evidence>
<dbReference type="Gene3D" id="3.40.390.10">
    <property type="entry name" value="Collagenase (Catalytic Domain)"/>
    <property type="match status" value="1"/>
</dbReference>
<keyword evidence="3" id="KW-0479">Metal-binding</keyword>
<name>A0A0C9X3F3_9AGAR</name>
<evidence type="ECO:0000313" key="12">
    <source>
        <dbReference type="EMBL" id="KIJ99530.1"/>
    </source>
</evidence>
<comment type="similarity">
    <text evidence="1">Belongs to the peptidase M43B family.</text>
</comment>
<evidence type="ECO:0000259" key="11">
    <source>
        <dbReference type="Pfam" id="PF05572"/>
    </source>
</evidence>
<dbReference type="EMBL" id="KN838645">
    <property type="protein sequence ID" value="KIJ99530.1"/>
    <property type="molecule type" value="Genomic_DNA"/>
</dbReference>
<feature type="compositionally biased region" description="Low complexity" evidence="9">
    <location>
        <begin position="299"/>
        <end position="321"/>
    </location>
</feature>
<dbReference type="AlphaFoldDB" id="A0A0C9X3F3"/>
<dbReference type="InterPro" id="IPR024079">
    <property type="entry name" value="MetalloPept_cat_dom_sf"/>
</dbReference>
<evidence type="ECO:0000256" key="1">
    <source>
        <dbReference type="ARBA" id="ARBA00008721"/>
    </source>
</evidence>
<dbReference type="CDD" id="cd04275">
    <property type="entry name" value="ZnMc_pappalysin_like"/>
    <property type="match status" value="1"/>
</dbReference>
<keyword evidence="4 10" id="KW-0732">Signal</keyword>
<evidence type="ECO:0000256" key="6">
    <source>
        <dbReference type="ARBA" id="ARBA00022833"/>
    </source>
</evidence>
<dbReference type="PANTHER" id="PTHR47466:SF1">
    <property type="entry name" value="METALLOPROTEASE MEP1 (AFU_ORTHOLOGUE AFUA_1G07730)-RELATED"/>
    <property type="match status" value="1"/>
</dbReference>
<evidence type="ECO:0000256" key="7">
    <source>
        <dbReference type="ARBA" id="ARBA00023049"/>
    </source>
</evidence>
<dbReference type="Pfam" id="PF05572">
    <property type="entry name" value="Peptidase_M43"/>
    <property type="match status" value="1"/>
</dbReference>
<accession>A0A0C9X3F3</accession>
<organism evidence="12 13">
    <name type="scientific">Laccaria amethystina LaAM-08-1</name>
    <dbReference type="NCBI Taxonomy" id="1095629"/>
    <lineage>
        <taxon>Eukaryota</taxon>
        <taxon>Fungi</taxon>
        <taxon>Dikarya</taxon>
        <taxon>Basidiomycota</taxon>
        <taxon>Agaricomycotina</taxon>
        <taxon>Agaricomycetes</taxon>
        <taxon>Agaricomycetidae</taxon>
        <taxon>Agaricales</taxon>
        <taxon>Agaricineae</taxon>
        <taxon>Hydnangiaceae</taxon>
        <taxon>Laccaria</taxon>
    </lineage>
</organism>
<evidence type="ECO:0000256" key="3">
    <source>
        <dbReference type="ARBA" id="ARBA00022723"/>
    </source>
</evidence>
<keyword evidence="2" id="KW-0645">Protease</keyword>
<dbReference type="Proteomes" id="UP000054477">
    <property type="component" value="Unassembled WGS sequence"/>
</dbReference>
<dbReference type="OrthoDB" id="536211at2759"/>
<keyword evidence="5" id="KW-0378">Hydrolase</keyword>
<evidence type="ECO:0000313" key="13">
    <source>
        <dbReference type="Proteomes" id="UP000054477"/>
    </source>
</evidence>
<keyword evidence="7" id="KW-0482">Metalloprotease</keyword>
<dbReference type="HOGENOM" id="CLU_048726_1_2_1"/>
<dbReference type="GO" id="GO:0006508">
    <property type="term" value="P:proteolysis"/>
    <property type="evidence" value="ECO:0007669"/>
    <property type="project" value="UniProtKB-KW"/>
</dbReference>
<evidence type="ECO:0000256" key="5">
    <source>
        <dbReference type="ARBA" id="ARBA00022801"/>
    </source>
</evidence>